<feature type="transmembrane region" description="Helical" evidence="2">
    <location>
        <begin position="172"/>
        <end position="195"/>
    </location>
</feature>
<sequence>MLRLSAAASRRRLFSELLQPQAPSQLTNAVNQTGAFDKFAASRLQARADAGQSGFVPPTANESGALHTATPSTTRSDKRSPCLPATFATSVRCLSDSAAHANDLRRSNEGTEPQFAPPQPAGNILVYEGPLSTTLRRLKKLSIFSCGFTLLGSPLIVQMGSAHSSLGGKVAIASMLCGFGIFTTGLLHWFVGPYVHHLNYRKGSKTVEVDTLNLLARPIHETLRLDDIRPPNTLRPQATFQAHGKIYYVDTDKIEDKKALQELSQHWQTEEEHAQSANEQRSNAERL</sequence>
<feature type="region of interest" description="Disordered" evidence="1">
    <location>
        <begin position="263"/>
        <end position="287"/>
    </location>
</feature>
<organism evidence="3 4">
    <name type="scientific">Symbiochloris irregularis</name>
    <dbReference type="NCBI Taxonomy" id="706552"/>
    <lineage>
        <taxon>Eukaryota</taxon>
        <taxon>Viridiplantae</taxon>
        <taxon>Chlorophyta</taxon>
        <taxon>core chlorophytes</taxon>
        <taxon>Trebouxiophyceae</taxon>
        <taxon>Trebouxiales</taxon>
        <taxon>Trebouxiaceae</taxon>
        <taxon>Symbiochloris</taxon>
    </lineage>
</organism>
<evidence type="ECO:0000313" key="3">
    <source>
        <dbReference type="EMBL" id="KAK9811076.1"/>
    </source>
</evidence>
<dbReference type="Pfam" id="PF06979">
    <property type="entry name" value="TMEM70"/>
    <property type="match status" value="1"/>
</dbReference>
<dbReference type="EMBL" id="JALJOQ010000011">
    <property type="protein sequence ID" value="KAK9811076.1"/>
    <property type="molecule type" value="Genomic_DNA"/>
</dbReference>
<accession>A0AAW1PCH0</accession>
<keyword evidence="4" id="KW-1185">Reference proteome</keyword>
<dbReference type="AlphaFoldDB" id="A0AAW1PCH0"/>
<evidence type="ECO:0000313" key="4">
    <source>
        <dbReference type="Proteomes" id="UP001465755"/>
    </source>
</evidence>
<dbReference type="GO" id="GO:0033615">
    <property type="term" value="P:mitochondrial proton-transporting ATP synthase complex assembly"/>
    <property type="evidence" value="ECO:0007669"/>
    <property type="project" value="TreeGrafter"/>
</dbReference>
<evidence type="ECO:0000256" key="2">
    <source>
        <dbReference type="SAM" id="Phobius"/>
    </source>
</evidence>
<feature type="transmembrane region" description="Helical" evidence="2">
    <location>
        <begin position="141"/>
        <end position="160"/>
    </location>
</feature>
<keyword evidence="2" id="KW-0472">Membrane</keyword>
<protein>
    <submittedName>
        <fullName evidence="3">Uncharacterized protein</fullName>
    </submittedName>
</protein>
<dbReference type="InterPro" id="IPR045325">
    <property type="entry name" value="TMEM70/TMEM186/TMEM223"/>
</dbReference>
<dbReference type="PANTHER" id="PTHR13281">
    <property type="entry name" value="TRANSMEMBRANE PROTEIN 70, MITOCHONDRIAL"/>
    <property type="match status" value="1"/>
</dbReference>
<dbReference type="Proteomes" id="UP001465755">
    <property type="component" value="Unassembled WGS sequence"/>
</dbReference>
<proteinExistence type="predicted"/>
<name>A0AAW1PCH0_9CHLO</name>
<dbReference type="InterPro" id="IPR009724">
    <property type="entry name" value="TMEM70"/>
</dbReference>
<reference evidence="3 4" key="1">
    <citation type="journal article" date="2024" name="Nat. Commun.">
        <title>Phylogenomics reveals the evolutionary origins of lichenization in chlorophyte algae.</title>
        <authorList>
            <person name="Puginier C."/>
            <person name="Libourel C."/>
            <person name="Otte J."/>
            <person name="Skaloud P."/>
            <person name="Haon M."/>
            <person name="Grisel S."/>
            <person name="Petersen M."/>
            <person name="Berrin J.G."/>
            <person name="Delaux P.M."/>
            <person name="Dal Grande F."/>
            <person name="Keller J."/>
        </authorList>
    </citation>
    <scope>NUCLEOTIDE SEQUENCE [LARGE SCALE GENOMIC DNA]</scope>
    <source>
        <strain evidence="3 4">SAG 2036</strain>
    </source>
</reference>
<dbReference type="GO" id="GO:0031966">
    <property type="term" value="C:mitochondrial membrane"/>
    <property type="evidence" value="ECO:0007669"/>
    <property type="project" value="TreeGrafter"/>
</dbReference>
<dbReference type="PANTHER" id="PTHR13281:SF0">
    <property type="entry name" value="TRANSMEMBRANE PROTEIN 70, MITOCHONDRIAL"/>
    <property type="match status" value="1"/>
</dbReference>
<keyword evidence="2" id="KW-0812">Transmembrane</keyword>
<gene>
    <name evidence="3" type="ORF">WJX73_000254</name>
</gene>
<feature type="region of interest" description="Disordered" evidence="1">
    <location>
        <begin position="50"/>
        <end position="81"/>
    </location>
</feature>
<comment type="caution">
    <text evidence="3">The sequence shown here is derived from an EMBL/GenBank/DDBJ whole genome shotgun (WGS) entry which is preliminary data.</text>
</comment>
<evidence type="ECO:0000256" key="1">
    <source>
        <dbReference type="SAM" id="MobiDB-lite"/>
    </source>
</evidence>
<keyword evidence="2" id="KW-1133">Transmembrane helix</keyword>